<proteinExistence type="predicted"/>
<organism evidence="2 3">
    <name type="scientific">Kribbella orskensis</name>
    <dbReference type="NCBI Taxonomy" id="2512216"/>
    <lineage>
        <taxon>Bacteria</taxon>
        <taxon>Bacillati</taxon>
        <taxon>Actinomycetota</taxon>
        <taxon>Actinomycetes</taxon>
        <taxon>Propionibacteriales</taxon>
        <taxon>Kribbellaceae</taxon>
        <taxon>Kribbella</taxon>
    </lineage>
</organism>
<name>A0ABY2BAG7_9ACTN</name>
<comment type="caution">
    <text evidence="2">The sequence shown here is derived from an EMBL/GenBank/DDBJ whole genome shotgun (WGS) entry which is preliminary data.</text>
</comment>
<evidence type="ECO:0000313" key="2">
    <source>
        <dbReference type="EMBL" id="TCO13256.1"/>
    </source>
</evidence>
<dbReference type="EMBL" id="SLWM01000023">
    <property type="protein sequence ID" value="TCO13256.1"/>
    <property type="molecule type" value="Genomic_DNA"/>
</dbReference>
<protein>
    <submittedName>
        <fullName evidence="2">Uncharacterized protein</fullName>
    </submittedName>
</protein>
<reference evidence="2 3" key="1">
    <citation type="journal article" date="2015" name="Stand. Genomic Sci.">
        <title>Genomic Encyclopedia of Bacterial and Archaeal Type Strains, Phase III: the genomes of soil and plant-associated and newly described type strains.</title>
        <authorList>
            <person name="Whitman W.B."/>
            <person name="Woyke T."/>
            <person name="Klenk H.P."/>
            <person name="Zhou Y."/>
            <person name="Lilburn T.G."/>
            <person name="Beck B.J."/>
            <person name="De Vos P."/>
            <person name="Vandamme P."/>
            <person name="Eisen J.A."/>
            <person name="Garrity G."/>
            <person name="Hugenholtz P."/>
            <person name="Kyrpides N.C."/>
        </authorList>
    </citation>
    <scope>NUCLEOTIDE SEQUENCE [LARGE SCALE GENOMIC DNA]</scope>
    <source>
        <strain evidence="2 3">VKM Ac-2538</strain>
    </source>
</reference>
<feature type="transmembrane region" description="Helical" evidence="1">
    <location>
        <begin position="71"/>
        <end position="95"/>
    </location>
</feature>
<keyword evidence="1" id="KW-0472">Membrane</keyword>
<evidence type="ECO:0000313" key="3">
    <source>
        <dbReference type="Proteomes" id="UP000295818"/>
    </source>
</evidence>
<feature type="transmembrane region" description="Helical" evidence="1">
    <location>
        <begin position="39"/>
        <end position="59"/>
    </location>
</feature>
<dbReference type="Proteomes" id="UP000295818">
    <property type="component" value="Unassembled WGS sequence"/>
</dbReference>
<sequence length="211" mass="21870">MGSGVHRLATAYRLSWSALSCLVGVLGFVAGLFLVPAGVMFPLLFVAAVIGLTVATTTWSQPAGTTISAGVGRFAVIVVAMMSAIVACAGLIVLFGGAAPGLVVVLGVTSPAAMSWCGRRLGHIPGRLGGSGAVTTAELCRQWQDSYQTLRDATTAAARLRIVETRQLYLDELERRDPIGLRVWLGENASAAGNPSRFLARDGEDASPADG</sequence>
<evidence type="ECO:0000256" key="1">
    <source>
        <dbReference type="SAM" id="Phobius"/>
    </source>
</evidence>
<accession>A0ABY2BAG7</accession>
<gene>
    <name evidence="2" type="ORF">EV644_12388</name>
</gene>
<keyword evidence="1" id="KW-0812">Transmembrane</keyword>
<feature type="transmembrane region" description="Helical" evidence="1">
    <location>
        <begin position="12"/>
        <end position="33"/>
    </location>
</feature>
<keyword evidence="1" id="KW-1133">Transmembrane helix</keyword>
<keyword evidence="3" id="KW-1185">Reference proteome</keyword>